<dbReference type="AlphaFoldDB" id="A0A9Q8VFQ4"/>
<protein>
    <submittedName>
        <fullName evidence="1">Uncharacterized protein</fullName>
    </submittedName>
</protein>
<evidence type="ECO:0000313" key="1">
    <source>
        <dbReference type="EMBL" id="UNI23853.1"/>
    </source>
</evidence>
<dbReference type="GeneID" id="72071591"/>
<dbReference type="RefSeq" id="XP_047847334.1">
    <property type="nucleotide sequence ID" value="XM_047991322.1"/>
</dbReference>
<dbReference type="Proteomes" id="UP000829364">
    <property type="component" value="Chromosome 10"/>
</dbReference>
<sequence length="103" mass="10860">MWLLPAPAVGGKVDTGGIPLPVGEAAPDVCTPEGMPVPPDMTVSGGAVHEVEGTVERVTMSGVDDTGGHAPHWTVVVVAWTIVRAVERELLFPLQANDNYTYR</sequence>
<proteinExistence type="predicted"/>
<reference evidence="1" key="1">
    <citation type="submission" date="2021-11" db="EMBL/GenBank/DDBJ databases">
        <title>Purpureocillium_takamizusanense_genome.</title>
        <authorList>
            <person name="Nguyen N.-H."/>
        </authorList>
    </citation>
    <scope>NUCLEOTIDE SEQUENCE</scope>
    <source>
        <strain evidence="1">PT3</strain>
    </source>
</reference>
<dbReference type="EMBL" id="CP086363">
    <property type="protein sequence ID" value="UNI23853.1"/>
    <property type="molecule type" value="Genomic_DNA"/>
</dbReference>
<evidence type="ECO:0000313" key="2">
    <source>
        <dbReference type="Proteomes" id="UP000829364"/>
    </source>
</evidence>
<organism evidence="1 2">
    <name type="scientific">Purpureocillium takamizusanense</name>
    <dbReference type="NCBI Taxonomy" id="2060973"/>
    <lineage>
        <taxon>Eukaryota</taxon>
        <taxon>Fungi</taxon>
        <taxon>Dikarya</taxon>
        <taxon>Ascomycota</taxon>
        <taxon>Pezizomycotina</taxon>
        <taxon>Sordariomycetes</taxon>
        <taxon>Hypocreomycetidae</taxon>
        <taxon>Hypocreales</taxon>
        <taxon>Ophiocordycipitaceae</taxon>
        <taxon>Purpureocillium</taxon>
    </lineage>
</organism>
<accession>A0A9Q8VFQ4</accession>
<name>A0A9Q8VFQ4_9HYPO</name>
<dbReference type="KEGG" id="ptkz:JDV02_009646"/>
<gene>
    <name evidence="1" type="ORF">JDV02_009646</name>
</gene>
<keyword evidence="2" id="KW-1185">Reference proteome</keyword>